<sequence length="298" mass="34070">MVEEIKPRVSVPARPGWLSNLLPVVFIIWGFVGVYLLQLAIDSTGKERMREKVVAELMYFPSGKFVREASIEYQQVAADFVWLRGIQYYGYHLMTDRKYEWLGHVFGILTTLDPKFIGAYHFGALTLAWDAHKPNEAVRLLVRGMEANPTNWQLPFYAGFINYMLLKDYEAAGIFFDIASKLPGAWLVVSRWAAVSVAKAGRSEAAREMWLDIYRSTENKALRKLVIRQLSLLKFNDALKGLQQAVDRFHEDKGRFPRNLQELVRTGYVGKIPEEPFGGRFFLEGGKVRSSTPPSRRG</sequence>
<dbReference type="SUPFAM" id="SSF54523">
    <property type="entry name" value="Pili subunits"/>
    <property type="match status" value="1"/>
</dbReference>
<accession>A0A235BSY6</accession>
<gene>
    <name evidence="2" type="ORF">CH330_06075</name>
</gene>
<evidence type="ECO:0000313" key="2">
    <source>
        <dbReference type="EMBL" id="OYD15292.1"/>
    </source>
</evidence>
<dbReference type="InterPro" id="IPR045584">
    <property type="entry name" value="Pilin-like"/>
</dbReference>
<organism evidence="2 3">
    <name type="scientific">candidate division WOR-3 bacterium JGI_Cruoil_03_51_56</name>
    <dbReference type="NCBI Taxonomy" id="1973747"/>
    <lineage>
        <taxon>Bacteria</taxon>
        <taxon>Bacteria division WOR-3</taxon>
    </lineage>
</organism>
<reference evidence="2 3" key="1">
    <citation type="submission" date="2017-07" db="EMBL/GenBank/DDBJ databases">
        <title>Recovery of genomes from metagenomes via a dereplication, aggregation, and scoring strategy.</title>
        <authorList>
            <person name="Sieber C.M."/>
            <person name="Probst A.J."/>
            <person name="Sharrar A."/>
            <person name="Thomas B.C."/>
            <person name="Hess M."/>
            <person name="Tringe S.G."/>
            <person name="Banfield J.F."/>
        </authorList>
    </citation>
    <scope>NUCLEOTIDE SEQUENCE [LARGE SCALE GENOMIC DNA]</scope>
    <source>
        <strain evidence="2">JGI_Cruoil_03_51_56</strain>
    </source>
</reference>
<evidence type="ECO:0008006" key="4">
    <source>
        <dbReference type="Google" id="ProtNLM"/>
    </source>
</evidence>
<dbReference type="Gene3D" id="1.25.40.10">
    <property type="entry name" value="Tetratricopeptide repeat domain"/>
    <property type="match status" value="1"/>
</dbReference>
<keyword evidence="1" id="KW-0812">Transmembrane</keyword>
<evidence type="ECO:0000313" key="3">
    <source>
        <dbReference type="Proteomes" id="UP000215559"/>
    </source>
</evidence>
<dbReference type="EMBL" id="NOZP01000113">
    <property type="protein sequence ID" value="OYD15292.1"/>
    <property type="molecule type" value="Genomic_DNA"/>
</dbReference>
<evidence type="ECO:0000256" key="1">
    <source>
        <dbReference type="SAM" id="Phobius"/>
    </source>
</evidence>
<dbReference type="Proteomes" id="UP000215559">
    <property type="component" value="Unassembled WGS sequence"/>
</dbReference>
<dbReference type="SUPFAM" id="SSF48452">
    <property type="entry name" value="TPR-like"/>
    <property type="match status" value="1"/>
</dbReference>
<protein>
    <recommendedName>
        <fullName evidence="4">Tetratricopeptide repeat protein</fullName>
    </recommendedName>
</protein>
<name>A0A235BSY6_UNCW3</name>
<dbReference type="AlphaFoldDB" id="A0A235BSY6"/>
<keyword evidence="1" id="KW-0472">Membrane</keyword>
<comment type="caution">
    <text evidence="2">The sequence shown here is derived from an EMBL/GenBank/DDBJ whole genome shotgun (WGS) entry which is preliminary data.</text>
</comment>
<proteinExistence type="predicted"/>
<feature type="transmembrane region" description="Helical" evidence="1">
    <location>
        <begin position="20"/>
        <end position="41"/>
    </location>
</feature>
<keyword evidence="1" id="KW-1133">Transmembrane helix</keyword>
<dbReference type="InterPro" id="IPR011990">
    <property type="entry name" value="TPR-like_helical_dom_sf"/>
</dbReference>